<evidence type="ECO:0000256" key="1">
    <source>
        <dbReference type="SAM" id="MobiDB-lite"/>
    </source>
</evidence>
<dbReference type="AlphaFoldDB" id="A0A4Z2EJ30"/>
<sequence length="122" mass="13650">MESRGGFQIYSAIKALSAICLWAFSSCKRASGRVHVQGCERAIGGAASAMAPRGTLRETRTHFLPHNSREDIKRPAARCRYERREDREARLKKGTQVGRQLAGSRGRHRFLSRLAFRPGTHG</sequence>
<accession>A0A4Z2EJ30</accession>
<dbReference type="PROSITE" id="PS51257">
    <property type="entry name" value="PROKAR_LIPOPROTEIN"/>
    <property type="match status" value="1"/>
</dbReference>
<organism evidence="2 3">
    <name type="scientific">Liparis tanakae</name>
    <name type="common">Tanaka's snailfish</name>
    <dbReference type="NCBI Taxonomy" id="230148"/>
    <lineage>
        <taxon>Eukaryota</taxon>
        <taxon>Metazoa</taxon>
        <taxon>Chordata</taxon>
        <taxon>Craniata</taxon>
        <taxon>Vertebrata</taxon>
        <taxon>Euteleostomi</taxon>
        <taxon>Actinopterygii</taxon>
        <taxon>Neopterygii</taxon>
        <taxon>Teleostei</taxon>
        <taxon>Neoteleostei</taxon>
        <taxon>Acanthomorphata</taxon>
        <taxon>Eupercaria</taxon>
        <taxon>Perciformes</taxon>
        <taxon>Cottioidei</taxon>
        <taxon>Cottales</taxon>
        <taxon>Liparidae</taxon>
        <taxon>Liparis</taxon>
    </lineage>
</organism>
<keyword evidence="3" id="KW-1185">Reference proteome</keyword>
<evidence type="ECO:0000313" key="3">
    <source>
        <dbReference type="Proteomes" id="UP000314294"/>
    </source>
</evidence>
<dbReference type="EMBL" id="SRLO01006728">
    <property type="protein sequence ID" value="TNN28580.1"/>
    <property type="molecule type" value="Genomic_DNA"/>
</dbReference>
<proteinExistence type="predicted"/>
<name>A0A4Z2EJ30_9TELE</name>
<protein>
    <submittedName>
        <fullName evidence="2">Uncharacterized protein</fullName>
    </submittedName>
</protein>
<dbReference type="Proteomes" id="UP000314294">
    <property type="component" value="Unassembled WGS sequence"/>
</dbReference>
<gene>
    <name evidence="2" type="ORF">EYF80_061272</name>
</gene>
<evidence type="ECO:0000313" key="2">
    <source>
        <dbReference type="EMBL" id="TNN28580.1"/>
    </source>
</evidence>
<reference evidence="2 3" key="1">
    <citation type="submission" date="2019-03" db="EMBL/GenBank/DDBJ databases">
        <title>First draft genome of Liparis tanakae, snailfish: a comprehensive survey of snailfish specific genes.</title>
        <authorList>
            <person name="Kim W."/>
            <person name="Song I."/>
            <person name="Jeong J.-H."/>
            <person name="Kim D."/>
            <person name="Kim S."/>
            <person name="Ryu S."/>
            <person name="Song J.Y."/>
            <person name="Lee S.K."/>
        </authorList>
    </citation>
    <scope>NUCLEOTIDE SEQUENCE [LARGE SCALE GENOMIC DNA]</scope>
    <source>
        <tissue evidence="2">Muscle</tissue>
    </source>
</reference>
<feature type="region of interest" description="Disordered" evidence="1">
    <location>
        <begin position="83"/>
        <end position="104"/>
    </location>
</feature>
<comment type="caution">
    <text evidence="2">The sequence shown here is derived from an EMBL/GenBank/DDBJ whole genome shotgun (WGS) entry which is preliminary data.</text>
</comment>